<dbReference type="EMBL" id="JAZDUA010000023">
    <property type="protein sequence ID" value="KAK7872577.1"/>
    <property type="molecule type" value="Genomic_DNA"/>
</dbReference>
<sequence length="115" mass="12440">MAAAGKAYLLMLALLMAVAVQQMQAAPAAAAALRSGGSDWEEQRVLHPTCDHDQFMTFMRLSCQYHRRRREVRGAAAAADDGGARVARSPSPEADLFAKCCERPCNVEDFVGVCP</sequence>
<protein>
    <submittedName>
        <fullName evidence="2">Uncharacterized protein</fullName>
    </submittedName>
</protein>
<organism evidence="2 3">
    <name type="scientific">Gryllus longicercus</name>
    <dbReference type="NCBI Taxonomy" id="2509291"/>
    <lineage>
        <taxon>Eukaryota</taxon>
        <taxon>Metazoa</taxon>
        <taxon>Ecdysozoa</taxon>
        <taxon>Arthropoda</taxon>
        <taxon>Hexapoda</taxon>
        <taxon>Insecta</taxon>
        <taxon>Pterygota</taxon>
        <taxon>Neoptera</taxon>
        <taxon>Polyneoptera</taxon>
        <taxon>Orthoptera</taxon>
        <taxon>Ensifera</taxon>
        <taxon>Gryllidea</taxon>
        <taxon>Grylloidea</taxon>
        <taxon>Gryllidae</taxon>
        <taxon>Gryllinae</taxon>
        <taxon>Gryllus</taxon>
    </lineage>
</organism>
<name>A0AAN9ZFH5_9ORTH</name>
<evidence type="ECO:0000313" key="3">
    <source>
        <dbReference type="Proteomes" id="UP001378592"/>
    </source>
</evidence>
<dbReference type="InterPro" id="IPR022353">
    <property type="entry name" value="Insulin_CS"/>
</dbReference>
<keyword evidence="3" id="KW-1185">Reference proteome</keyword>
<comment type="caution">
    <text evidence="2">The sequence shown here is derived from an EMBL/GenBank/DDBJ whole genome shotgun (WGS) entry which is preliminary data.</text>
</comment>
<evidence type="ECO:0000313" key="2">
    <source>
        <dbReference type="EMBL" id="KAK7872577.1"/>
    </source>
</evidence>
<dbReference type="PROSITE" id="PS00262">
    <property type="entry name" value="INSULIN"/>
    <property type="match status" value="1"/>
</dbReference>
<dbReference type="AlphaFoldDB" id="A0AAN9ZFH5"/>
<feature type="signal peptide" evidence="1">
    <location>
        <begin position="1"/>
        <end position="25"/>
    </location>
</feature>
<keyword evidence="1" id="KW-0732">Signal</keyword>
<accession>A0AAN9ZFH5</accession>
<gene>
    <name evidence="2" type="ORF">R5R35_013803</name>
</gene>
<dbReference type="Proteomes" id="UP001378592">
    <property type="component" value="Unassembled WGS sequence"/>
</dbReference>
<evidence type="ECO:0000256" key="1">
    <source>
        <dbReference type="SAM" id="SignalP"/>
    </source>
</evidence>
<reference evidence="2 3" key="1">
    <citation type="submission" date="2024-03" db="EMBL/GenBank/DDBJ databases">
        <title>The genome assembly and annotation of the cricket Gryllus longicercus Weissman &amp; Gray.</title>
        <authorList>
            <person name="Szrajer S."/>
            <person name="Gray D."/>
            <person name="Ylla G."/>
        </authorList>
    </citation>
    <scope>NUCLEOTIDE SEQUENCE [LARGE SCALE GENOMIC DNA]</scope>
    <source>
        <strain evidence="2">DAG 2021-001</strain>
        <tissue evidence="2">Whole body minus gut</tissue>
    </source>
</reference>
<proteinExistence type="predicted"/>
<feature type="chain" id="PRO_5042962864" evidence="1">
    <location>
        <begin position="26"/>
        <end position="115"/>
    </location>
</feature>